<feature type="compositionally biased region" description="Acidic residues" evidence="1">
    <location>
        <begin position="53"/>
        <end position="62"/>
    </location>
</feature>
<protein>
    <recommendedName>
        <fullName evidence="4">RAD51 interacting motif domain-containing protein</fullName>
    </recommendedName>
</protein>
<dbReference type="Proteomes" id="UP001300502">
    <property type="component" value="Unassembled WGS sequence"/>
</dbReference>
<feature type="compositionally biased region" description="Low complexity" evidence="1">
    <location>
        <begin position="211"/>
        <end position="229"/>
    </location>
</feature>
<feature type="compositionally biased region" description="Basic and acidic residues" evidence="1">
    <location>
        <begin position="155"/>
        <end position="184"/>
    </location>
</feature>
<comment type="caution">
    <text evidence="2">The sequence shown here is derived from an EMBL/GenBank/DDBJ whole genome shotgun (WGS) entry which is preliminary data.</text>
</comment>
<evidence type="ECO:0000256" key="1">
    <source>
        <dbReference type="SAM" id="MobiDB-lite"/>
    </source>
</evidence>
<organism evidence="2 3">
    <name type="scientific">Galdieria yellowstonensis</name>
    <dbReference type="NCBI Taxonomy" id="3028027"/>
    <lineage>
        <taxon>Eukaryota</taxon>
        <taxon>Rhodophyta</taxon>
        <taxon>Bangiophyceae</taxon>
        <taxon>Galdieriales</taxon>
        <taxon>Galdieriaceae</taxon>
        <taxon>Galdieria</taxon>
    </lineage>
</organism>
<gene>
    <name evidence="2" type="ORF">GAYE_HPEPCTG121G0113</name>
</gene>
<feature type="compositionally biased region" description="Acidic residues" evidence="1">
    <location>
        <begin position="120"/>
        <end position="131"/>
    </location>
</feature>
<name>A0AAV9I2U0_9RHOD</name>
<proteinExistence type="predicted"/>
<feature type="region of interest" description="Disordered" evidence="1">
    <location>
        <begin position="1"/>
        <end position="258"/>
    </location>
</feature>
<sequence length="258" mass="28374">MDTDSDSSDFILPATTRNNRNTSLPSSNLTKSPDTENADNKENLPLLLVQGVEENEQDDCYEEAPMSNLHTTTPSNNSRPSRRTTVKTKATPQGQKPSTTADEKQSNSRRKRDSKVLVESDSESQDDDDDSFSSSDAESSTFEDSESSDSSLNEDTLKKQKARQESTKKTPKGRETKVKVEPKQKKATKAKTTKGVKSDNNNSKSNIPVRSIRSGLSSSSQAKLESSRLLHVRPIRAGLSKKSPIPRLHSSFSNHSSS</sequence>
<dbReference type="AlphaFoldDB" id="A0AAV9I2U0"/>
<evidence type="ECO:0000313" key="3">
    <source>
        <dbReference type="Proteomes" id="UP001300502"/>
    </source>
</evidence>
<feature type="compositionally biased region" description="Basic residues" evidence="1">
    <location>
        <begin position="185"/>
        <end position="194"/>
    </location>
</feature>
<feature type="compositionally biased region" description="Polar residues" evidence="1">
    <location>
        <begin position="87"/>
        <end position="100"/>
    </location>
</feature>
<feature type="compositionally biased region" description="Low complexity" evidence="1">
    <location>
        <begin position="249"/>
        <end position="258"/>
    </location>
</feature>
<evidence type="ECO:0008006" key="4">
    <source>
        <dbReference type="Google" id="ProtNLM"/>
    </source>
</evidence>
<reference evidence="2 3" key="1">
    <citation type="submission" date="2022-07" db="EMBL/GenBank/DDBJ databases">
        <title>Genome-wide signatures of adaptation to extreme environments.</title>
        <authorList>
            <person name="Cho C.H."/>
            <person name="Yoon H.S."/>
        </authorList>
    </citation>
    <scope>NUCLEOTIDE SEQUENCE [LARGE SCALE GENOMIC DNA]</scope>
    <source>
        <strain evidence="2 3">108.79 E11</strain>
    </source>
</reference>
<feature type="compositionally biased region" description="Polar residues" evidence="1">
    <location>
        <begin position="198"/>
        <end position="208"/>
    </location>
</feature>
<feature type="compositionally biased region" description="Polar residues" evidence="1">
    <location>
        <begin position="68"/>
        <end position="79"/>
    </location>
</feature>
<accession>A0AAV9I2U0</accession>
<evidence type="ECO:0000313" key="2">
    <source>
        <dbReference type="EMBL" id="KAK4522234.1"/>
    </source>
</evidence>
<dbReference type="EMBL" id="JANCYU010000002">
    <property type="protein sequence ID" value="KAK4522234.1"/>
    <property type="molecule type" value="Genomic_DNA"/>
</dbReference>
<feature type="compositionally biased region" description="Polar residues" evidence="1">
    <location>
        <begin position="15"/>
        <end position="32"/>
    </location>
</feature>
<keyword evidence="3" id="KW-1185">Reference proteome</keyword>